<dbReference type="EMBL" id="SGIS01000011">
    <property type="protein sequence ID" value="RZF64720.1"/>
    <property type="molecule type" value="Genomic_DNA"/>
</dbReference>
<evidence type="ECO:0000313" key="2">
    <source>
        <dbReference type="Proteomes" id="UP000292085"/>
    </source>
</evidence>
<keyword evidence="2" id="KW-1185">Reference proteome</keyword>
<comment type="caution">
    <text evidence="1">The sequence shown here is derived from an EMBL/GenBank/DDBJ whole genome shotgun (WGS) entry which is preliminary data.</text>
</comment>
<gene>
    <name evidence="1" type="ORF">EWE75_08840</name>
</gene>
<reference evidence="1 2" key="1">
    <citation type="submission" date="2019-02" db="EMBL/GenBank/DDBJ databases">
        <authorList>
            <person name="Li Y."/>
        </authorList>
    </citation>
    <scope>NUCLEOTIDE SEQUENCE [LARGE SCALE GENOMIC DNA]</scope>
    <source>
        <strain evidence="1 2">3-7</strain>
    </source>
</reference>
<dbReference type="RefSeq" id="WP_130156576.1">
    <property type="nucleotide sequence ID" value="NZ_SGIS01000011.1"/>
</dbReference>
<proteinExistence type="predicted"/>
<accession>A0A4Q6XWI1</accession>
<dbReference type="Proteomes" id="UP000292085">
    <property type="component" value="Unassembled WGS sequence"/>
</dbReference>
<evidence type="ECO:0000313" key="1">
    <source>
        <dbReference type="EMBL" id="RZF64720.1"/>
    </source>
</evidence>
<sequence length="76" mass="8139">MDVSALSPQPKAEMVDKAPLTGCADEIDLHLVTHLRGQPQRVGPAEPGIGYDDVAFTGEAQVSLTRRKPALLDRST</sequence>
<name>A0A4Q6XWI1_9SPHN</name>
<protein>
    <submittedName>
        <fullName evidence="1">Uncharacterized protein</fullName>
    </submittedName>
</protein>
<organism evidence="1 2">
    <name type="scientific">Sphingomonas populi</name>
    <dbReference type="NCBI Taxonomy" id="2484750"/>
    <lineage>
        <taxon>Bacteria</taxon>
        <taxon>Pseudomonadati</taxon>
        <taxon>Pseudomonadota</taxon>
        <taxon>Alphaproteobacteria</taxon>
        <taxon>Sphingomonadales</taxon>
        <taxon>Sphingomonadaceae</taxon>
        <taxon>Sphingomonas</taxon>
    </lineage>
</organism>
<dbReference type="AlphaFoldDB" id="A0A4Q6XWI1"/>